<keyword evidence="1" id="KW-1133">Transmembrane helix</keyword>
<dbReference type="EMBL" id="KZ559579">
    <property type="protein sequence ID" value="PLN78306.1"/>
    <property type="molecule type" value="Genomic_DNA"/>
</dbReference>
<feature type="transmembrane region" description="Helical" evidence="1">
    <location>
        <begin position="101"/>
        <end position="125"/>
    </location>
</feature>
<evidence type="ECO:0000313" key="2">
    <source>
        <dbReference type="EMBL" id="PLN78306.1"/>
    </source>
</evidence>
<proteinExistence type="predicted"/>
<dbReference type="Proteomes" id="UP000235023">
    <property type="component" value="Unassembled WGS sequence"/>
</dbReference>
<reference evidence="3" key="1">
    <citation type="submission" date="2017-12" db="EMBL/GenBank/DDBJ databases">
        <authorList>
            <consortium name="DOE Joint Genome Institute"/>
            <person name="Mondo S.J."/>
            <person name="Kjaerbolling I."/>
            <person name="Vesth T.C."/>
            <person name="Frisvad J.C."/>
            <person name="Nybo J.L."/>
            <person name="Theobald S."/>
            <person name="Kuo A."/>
            <person name="Bowyer P."/>
            <person name="Matsuda Y."/>
            <person name="Lyhne E.K."/>
            <person name="Kogle M.E."/>
            <person name="Clum A."/>
            <person name="Lipzen A."/>
            <person name="Salamov A."/>
            <person name="Ngan C.Y."/>
            <person name="Daum C."/>
            <person name="Chiniquy J."/>
            <person name="Barry K."/>
            <person name="LaButti K."/>
            <person name="Haridas S."/>
            <person name="Simmons B.A."/>
            <person name="Magnuson J.K."/>
            <person name="Mortensen U.H."/>
            <person name="Larsen T.O."/>
            <person name="Grigoriev I.V."/>
            <person name="Baker S.E."/>
            <person name="Andersen M.R."/>
            <person name="Nordberg H.P."/>
            <person name="Cantor M.N."/>
            <person name="Hua S.X."/>
        </authorList>
    </citation>
    <scope>NUCLEOTIDE SEQUENCE [LARGE SCALE GENOMIC DNA]</scope>
    <source>
        <strain evidence="3">IBT 19404</strain>
    </source>
</reference>
<keyword evidence="1" id="KW-0472">Membrane</keyword>
<evidence type="ECO:0000313" key="3">
    <source>
        <dbReference type="Proteomes" id="UP000235023"/>
    </source>
</evidence>
<dbReference type="OrthoDB" id="10523190at2759"/>
<protein>
    <submittedName>
        <fullName evidence="2">Uncharacterized protein</fullName>
    </submittedName>
</protein>
<keyword evidence="1" id="KW-0812">Transmembrane</keyword>
<sequence>MMKTGVSSRDAIFAGTGCLELGRHSVCLSTSCPIRRFSLYYSILLQILSFFSVELSLVIILPSSSAHLPVLSFLSVLSMLYVLHQHYLVGSKEPGVSGHHWVIFYFILFYFFSPSLLSFFLLFFLS</sequence>
<organism evidence="2 3">
    <name type="scientific">Aspergillus taichungensis</name>
    <dbReference type="NCBI Taxonomy" id="482145"/>
    <lineage>
        <taxon>Eukaryota</taxon>
        <taxon>Fungi</taxon>
        <taxon>Dikarya</taxon>
        <taxon>Ascomycota</taxon>
        <taxon>Pezizomycotina</taxon>
        <taxon>Eurotiomycetes</taxon>
        <taxon>Eurotiomycetidae</taxon>
        <taxon>Eurotiales</taxon>
        <taxon>Aspergillaceae</taxon>
        <taxon>Aspergillus</taxon>
        <taxon>Aspergillus subgen. Circumdati</taxon>
    </lineage>
</organism>
<feature type="transmembrane region" description="Helical" evidence="1">
    <location>
        <begin position="68"/>
        <end position="89"/>
    </location>
</feature>
<keyword evidence="3" id="KW-1185">Reference proteome</keyword>
<name>A0A2J5HM92_9EURO</name>
<dbReference type="AlphaFoldDB" id="A0A2J5HM92"/>
<gene>
    <name evidence="2" type="ORF">BDW42DRAFT_175205</name>
</gene>
<evidence type="ECO:0000256" key="1">
    <source>
        <dbReference type="SAM" id="Phobius"/>
    </source>
</evidence>
<feature type="transmembrane region" description="Helical" evidence="1">
    <location>
        <begin position="39"/>
        <end position="61"/>
    </location>
</feature>
<accession>A0A2J5HM92</accession>